<evidence type="ECO:0000256" key="4">
    <source>
        <dbReference type="ARBA" id="ARBA00022729"/>
    </source>
</evidence>
<evidence type="ECO:0000259" key="8">
    <source>
        <dbReference type="Pfam" id="PF05504"/>
    </source>
</evidence>
<dbReference type="NCBIfam" id="TIGR02887">
    <property type="entry name" value="spore_ger_x_C"/>
    <property type="match status" value="1"/>
</dbReference>
<evidence type="ECO:0000256" key="2">
    <source>
        <dbReference type="ARBA" id="ARBA00007886"/>
    </source>
</evidence>
<evidence type="ECO:0000313" key="11">
    <source>
        <dbReference type="Proteomes" id="UP000094580"/>
    </source>
</evidence>
<name>A0ABX2ZMD9_9BACI</name>
<evidence type="ECO:0000313" key="10">
    <source>
        <dbReference type="EMBL" id="ODG89654.1"/>
    </source>
</evidence>
<accession>A0ABX2ZMD9</accession>
<evidence type="ECO:0000256" key="3">
    <source>
        <dbReference type="ARBA" id="ARBA00022544"/>
    </source>
</evidence>
<comment type="caution">
    <text evidence="10">The sequence shown here is derived from an EMBL/GenBank/DDBJ whole genome shotgun (WGS) entry which is preliminary data.</text>
</comment>
<evidence type="ECO:0000256" key="7">
    <source>
        <dbReference type="ARBA" id="ARBA00023288"/>
    </source>
</evidence>
<dbReference type="Pfam" id="PF05504">
    <property type="entry name" value="Spore_GerAC"/>
    <property type="match status" value="1"/>
</dbReference>
<dbReference type="PROSITE" id="PS51257">
    <property type="entry name" value="PROKAR_LIPOPROTEIN"/>
    <property type="match status" value="1"/>
</dbReference>
<dbReference type="Gene3D" id="6.20.190.10">
    <property type="entry name" value="Nutrient germinant receptor protein C, domain 1"/>
    <property type="match status" value="1"/>
</dbReference>
<organism evidence="10 11">
    <name type="scientific">Gottfriedia luciferensis</name>
    <dbReference type="NCBI Taxonomy" id="178774"/>
    <lineage>
        <taxon>Bacteria</taxon>
        <taxon>Bacillati</taxon>
        <taxon>Bacillota</taxon>
        <taxon>Bacilli</taxon>
        <taxon>Bacillales</taxon>
        <taxon>Bacillaceae</taxon>
        <taxon>Gottfriedia</taxon>
    </lineage>
</organism>
<dbReference type="PANTHER" id="PTHR35789:SF1">
    <property type="entry name" value="SPORE GERMINATION PROTEIN B3"/>
    <property type="match status" value="1"/>
</dbReference>
<sequence length="397" mass="43684">MNRNLKLKLIISVFLLLSGCSNYMELNKISFITGLGVDWTDKSNFKVTLQVINPTDLATGQNGGGNSSPVILYTSTGKTLSEAIREAGKKITKNKDFTHVGLTVIGENAAKHGIEEIVDAIIREPRVSAFMSVLVAKNSTAEQILNTMTPINKVSSAEMVSKIQSVNFSLGESVNPNVFELGEDLTYSGKEIAISGVEIVNENKEKNTLSNLQTMEPAETKIDDLALFRGSKLVGWISGRDVRGILMVLDKIQQTNFAIPCGINKYSSLRLHAQKIKSDVKVKGNIPIINIDNTLLTLLDETGCSINIESVQDLIKIEKQAAKVVKHQIEHSIKSAQNYKSDVFGFGDMIHTHNPKKWQKMKSNWAEDFANAKVNVKTTVIIKRSGLLGDPVIMEKK</sequence>
<evidence type="ECO:0000256" key="6">
    <source>
        <dbReference type="ARBA" id="ARBA00023139"/>
    </source>
</evidence>
<dbReference type="InterPro" id="IPR046953">
    <property type="entry name" value="Spore_GerAC-like_C"/>
</dbReference>
<evidence type="ECO:0000259" key="9">
    <source>
        <dbReference type="Pfam" id="PF25198"/>
    </source>
</evidence>
<proteinExistence type="inferred from homology"/>
<dbReference type="RefSeq" id="WP_069035437.1">
    <property type="nucleotide sequence ID" value="NZ_MDKC01000037.1"/>
</dbReference>
<feature type="domain" description="Spore germination GerAC-like C-terminal" evidence="8">
    <location>
        <begin position="224"/>
        <end position="386"/>
    </location>
</feature>
<keyword evidence="4" id="KW-0732">Signal</keyword>
<evidence type="ECO:0008006" key="12">
    <source>
        <dbReference type="Google" id="ProtNLM"/>
    </source>
</evidence>
<keyword evidence="6" id="KW-0564">Palmitate</keyword>
<keyword evidence="3" id="KW-0309">Germination</keyword>
<keyword evidence="5" id="KW-0472">Membrane</keyword>
<gene>
    <name evidence="10" type="ORF">BED47_14655</name>
</gene>
<feature type="domain" description="Spore germination protein N-terminal" evidence="9">
    <location>
        <begin position="22"/>
        <end position="196"/>
    </location>
</feature>
<keyword evidence="7" id="KW-0449">Lipoprotein</keyword>
<dbReference type="EMBL" id="MDKC01000037">
    <property type="protein sequence ID" value="ODG89654.1"/>
    <property type="molecule type" value="Genomic_DNA"/>
</dbReference>
<keyword evidence="11" id="KW-1185">Reference proteome</keyword>
<comment type="subcellular location">
    <subcellularLocation>
        <location evidence="1">Membrane</location>
        <topology evidence="1">Lipid-anchor</topology>
    </subcellularLocation>
</comment>
<evidence type="ECO:0000256" key="5">
    <source>
        <dbReference type="ARBA" id="ARBA00023136"/>
    </source>
</evidence>
<reference evidence="10 11" key="1">
    <citation type="submission" date="2016-07" db="EMBL/GenBank/DDBJ databases">
        <authorList>
            <person name="Townsley L."/>
            <person name="Shank E.A."/>
        </authorList>
    </citation>
    <scope>NUCLEOTIDE SEQUENCE [LARGE SCALE GENOMIC DNA]</scope>
    <source>
        <strain evidence="10 11">CH01</strain>
    </source>
</reference>
<dbReference type="Pfam" id="PF25198">
    <property type="entry name" value="Spore_GerAC_N"/>
    <property type="match status" value="1"/>
</dbReference>
<dbReference type="InterPro" id="IPR038501">
    <property type="entry name" value="Spore_GerAC_C_sf"/>
</dbReference>
<comment type="similarity">
    <text evidence="2">Belongs to the GerABKC lipoprotein family.</text>
</comment>
<protein>
    <recommendedName>
        <fullName evidence="12">Ger(X)C family spore germination protein</fullName>
    </recommendedName>
</protein>
<dbReference type="Proteomes" id="UP000094580">
    <property type="component" value="Unassembled WGS sequence"/>
</dbReference>
<dbReference type="InterPro" id="IPR008844">
    <property type="entry name" value="Spore_GerAC-like"/>
</dbReference>
<dbReference type="InterPro" id="IPR057336">
    <property type="entry name" value="GerAC_N"/>
</dbReference>
<evidence type="ECO:0000256" key="1">
    <source>
        <dbReference type="ARBA" id="ARBA00004635"/>
    </source>
</evidence>
<dbReference type="Gene3D" id="3.30.300.210">
    <property type="entry name" value="Nutrient germinant receptor protein C, domain 3"/>
    <property type="match status" value="1"/>
</dbReference>
<dbReference type="PANTHER" id="PTHR35789">
    <property type="entry name" value="SPORE GERMINATION PROTEIN B3"/>
    <property type="match status" value="1"/>
</dbReference>